<dbReference type="Proteomes" id="UP000199250">
    <property type="component" value="Unassembled WGS sequence"/>
</dbReference>
<protein>
    <submittedName>
        <fullName evidence="2">Uncharacterized protein</fullName>
    </submittedName>
</protein>
<evidence type="ECO:0000313" key="3">
    <source>
        <dbReference type="Proteomes" id="UP000199250"/>
    </source>
</evidence>
<keyword evidence="1" id="KW-0472">Membrane</keyword>
<keyword evidence="1" id="KW-0812">Transmembrane</keyword>
<dbReference type="AlphaFoldDB" id="A0A1H6VGP8"/>
<evidence type="ECO:0000313" key="2">
    <source>
        <dbReference type="EMBL" id="SEJ02164.1"/>
    </source>
</evidence>
<keyword evidence="1" id="KW-1133">Transmembrane helix</keyword>
<proteinExistence type="predicted"/>
<gene>
    <name evidence="2" type="ORF">SAMN04244572_02471</name>
</gene>
<evidence type="ECO:0000256" key="1">
    <source>
        <dbReference type="SAM" id="Phobius"/>
    </source>
</evidence>
<sequence length="65" mass="7317">MRIQHPFARRIVIAFTLMAMLLSGLFSLGIVVIVNSTEKRLATQDLKRELDILLEHDIAQGESPV</sequence>
<reference evidence="2 3" key="1">
    <citation type="submission" date="2016-10" db="EMBL/GenBank/DDBJ databases">
        <authorList>
            <person name="de Groot N.N."/>
        </authorList>
    </citation>
    <scope>NUCLEOTIDE SEQUENCE [LARGE SCALE GENOMIC DNA]</scope>
    <source>
        <strain evidence="2 3">DSM 373</strain>
    </source>
</reference>
<organism evidence="2 3">
    <name type="scientific">Azotobacter beijerinckii</name>
    <dbReference type="NCBI Taxonomy" id="170623"/>
    <lineage>
        <taxon>Bacteria</taxon>
        <taxon>Pseudomonadati</taxon>
        <taxon>Pseudomonadota</taxon>
        <taxon>Gammaproteobacteria</taxon>
        <taxon>Pseudomonadales</taxon>
        <taxon>Pseudomonadaceae</taxon>
        <taxon>Azotobacter</taxon>
    </lineage>
</organism>
<name>A0A1H6VGP8_9GAMM</name>
<accession>A0A1H6VGP8</accession>
<dbReference type="EMBL" id="FNYQ01000039">
    <property type="protein sequence ID" value="SEJ02164.1"/>
    <property type="molecule type" value="Genomic_DNA"/>
</dbReference>
<feature type="transmembrane region" description="Helical" evidence="1">
    <location>
        <begin position="12"/>
        <end position="34"/>
    </location>
</feature>